<evidence type="ECO:0000313" key="9">
    <source>
        <dbReference type="Proteomes" id="UP001369815"/>
    </source>
</evidence>
<feature type="domain" description="GRF-type" evidence="7">
    <location>
        <begin position="27"/>
        <end position="73"/>
    </location>
</feature>
<protein>
    <recommendedName>
        <fullName evidence="7">GRF-type domain-containing protein</fullName>
    </recommendedName>
</protein>
<dbReference type="GO" id="GO:0008270">
    <property type="term" value="F:zinc ion binding"/>
    <property type="evidence" value="ECO:0007669"/>
    <property type="project" value="UniProtKB-KW"/>
</dbReference>
<feature type="compositionally biased region" description="Polar residues" evidence="6">
    <location>
        <begin position="183"/>
        <end position="195"/>
    </location>
</feature>
<keyword evidence="3" id="KW-0862">Zinc</keyword>
<keyword evidence="2 4" id="KW-0863">Zinc-finger</keyword>
<evidence type="ECO:0000256" key="4">
    <source>
        <dbReference type="PROSITE-ProRule" id="PRU01343"/>
    </source>
</evidence>
<evidence type="ECO:0000256" key="1">
    <source>
        <dbReference type="ARBA" id="ARBA00022723"/>
    </source>
</evidence>
<evidence type="ECO:0000256" key="3">
    <source>
        <dbReference type="ARBA" id="ARBA00022833"/>
    </source>
</evidence>
<sequence>MPRSGAYSTPSSKVPINGHLRNGIWYCNCIPRLPAVQYLAKRETPNKGRTFYACKKDRNKENKCNFFLWTEDAHEREVNNVLTNSRSEAEGTPSRRPKKRQRTLHESITPAKEKRQGKTPVTSLADLDRMLNPDPTSPTARGATMKASSSSNKEASRTNKTLEKGTSSDEDDESAHASDDDQAQPNSTPETPSTGSKRKMSDIEEYSDLSSGEEEELIALANSSAQAQTKQRDAFATPSGPRTVIEDGMATPLTDKPVRRVLFTDPSSSPTTPRRDLAASTSDSPSSQQQQKPTPNTPGGEQGLTQEIMALLYDQNIDGVVRKKIRGVLDRHAARAKGLERGRDASREAAKKAEAKVAELQQRVADLENQRKLDSEARQKMRTDLMRLYRES</sequence>
<feature type="compositionally biased region" description="Basic and acidic residues" evidence="6">
    <location>
        <begin position="154"/>
        <end position="167"/>
    </location>
</feature>
<gene>
    <name evidence="8" type="ORF">Daesc_004423</name>
</gene>
<feature type="coiled-coil region" evidence="5">
    <location>
        <begin position="336"/>
        <end position="377"/>
    </location>
</feature>
<organism evidence="8 9">
    <name type="scientific">Daldinia eschscholtzii</name>
    <dbReference type="NCBI Taxonomy" id="292717"/>
    <lineage>
        <taxon>Eukaryota</taxon>
        <taxon>Fungi</taxon>
        <taxon>Dikarya</taxon>
        <taxon>Ascomycota</taxon>
        <taxon>Pezizomycotina</taxon>
        <taxon>Sordariomycetes</taxon>
        <taxon>Xylariomycetidae</taxon>
        <taxon>Xylariales</taxon>
        <taxon>Hypoxylaceae</taxon>
        <taxon>Daldinia</taxon>
    </lineage>
</organism>
<keyword evidence="5" id="KW-0175">Coiled coil</keyword>
<reference evidence="8 9" key="1">
    <citation type="journal article" date="2024" name="Front Chem Biol">
        <title>Unveiling the potential of Daldinia eschscholtzii MFLUCC 19-0629 through bioactivity and bioinformatics studies for enhanced sustainable agriculture production.</title>
        <authorList>
            <person name="Brooks S."/>
            <person name="Weaver J.A."/>
            <person name="Klomchit A."/>
            <person name="Alharthi S.A."/>
            <person name="Onlamun T."/>
            <person name="Nurani R."/>
            <person name="Vong T.K."/>
            <person name="Alberti F."/>
            <person name="Greco C."/>
        </authorList>
    </citation>
    <scope>NUCLEOTIDE SEQUENCE [LARGE SCALE GENOMIC DNA]</scope>
    <source>
        <strain evidence="8">MFLUCC 19-0629</strain>
    </source>
</reference>
<keyword evidence="1" id="KW-0479">Metal-binding</keyword>
<proteinExistence type="predicted"/>
<evidence type="ECO:0000313" key="8">
    <source>
        <dbReference type="EMBL" id="KAK6954456.1"/>
    </source>
</evidence>
<comment type="caution">
    <text evidence="8">The sequence shown here is derived from an EMBL/GenBank/DDBJ whole genome shotgun (WGS) entry which is preliminary data.</text>
</comment>
<feature type="compositionally biased region" description="Acidic residues" evidence="6">
    <location>
        <begin position="203"/>
        <end position="217"/>
    </location>
</feature>
<feature type="compositionally biased region" description="Low complexity" evidence="6">
    <location>
        <begin position="280"/>
        <end position="298"/>
    </location>
</feature>
<dbReference type="InterPro" id="IPR010666">
    <property type="entry name" value="Znf_GRF"/>
</dbReference>
<dbReference type="PROSITE" id="PS51999">
    <property type="entry name" value="ZF_GRF"/>
    <property type="match status" value="1"/>
</dbReference>
<name>A0AAX6MPP7_9PEZI</name>
<dbReference type="AlphaFoldDB" id="A0AAX6MPP7"/>
<dbReference type="Pfam" id="PF06839">
    <property type="entry name" value="Zn_ribbon_GRF"/>
    <property type="match status" value="1"/>
</dbReference>
<evidence type="ECO:0000256" key="5">
    <source>
        <dbReference type="SAM" id="Coils"/>
    </source>
</evidence>
<keyword evidence="9" id="KW-1185">Reference proteome</keyword>
<dbReference type="EMBL" id="JBANMG010000004">
    <property type="protein sequence ID" value="KAK6954456.1"/>
    <property type="molecule type" value="Genomic_DNA"/>
</dbReference>
<accession>A0AAX6MPP7</accession>
<dbReference type="Proteomes" id="UP001369815">
    <property type="component" value="Unassembled WGS sequence"/>
</dbReference>
<feature type="region of interest" description="Disordered" evidence="6">
    <location>
        <begin position="81"/>
        <end position="305"/>
    </location>
</feature>
<evidence type="ECO:0000256" key="6">
    <source>
        <dbReference type="SAM" id="MobiDB-lite"/>
    </source>
</evidence>
<evidence type="ECO:0000256" key="2">
    <source>
        <dbReference type="ARBA" id="ARBA00022771"/>
    </source>
</evidence>
<evidence type="ECO:0000259" key="7">
    <source>
        <dbReference type="PROSITE" id="PS51999"/>
    </source>
</evidence>